<sequence length="95" mass="9728">MLSRFGSGQRPGAPVLLPVGVTEQHGLHLPTGVDDFLAAEVCRRTAVLMAERGRPVVVAPSVWCGLSEHHMGFGGTAMTSPADSGTSMRAGSGAA</sequence>
<evidence type="ECO:0000256" key="2">
    <source>
        <dbReference type="ARBA" id="ARBA00022723"/>
    </source>
</evidence>
<dbReference type="SUPFAM" id="SSF102215">
    <property type="entry name" value="Creatininase"/>
    <property type="match status" value="1"/>
</dbReference>
<evidence type="ECO:0000256" key="5">
    <source>
        <dbReference type="ARBA" id="ARBA00024029"/>
    </source>
</evidence>
<keyword evidence="4" id="KW-0862">Zinc</keyword>
<accession>A0ABN3ABB4</accession>
<evidence type="ECO:0000256" key="3">
    <source>
        <dbReference type="ARBA" id="ARBA00022801"/>
    </source>
</evidence>
<keyword evidence="2" id="KW-0479">Metal-binding</keyword>
<evidence type="ECO:0008006" key="8">
    <source>
        <dbReference type="Google" id="ProtNLM"/>
    </source>
</evidence>
<comment type="cofactor">
    <cofactor evidence="1">
        <name>Zn(2+)</name>
        <dbReference type="ChEBI" id="CHEBI:29105"/>
    </cofactor>
</comment>
<dbReference type="InterPro" id="IPR003785">
    <property type="entry name" value="Creatininase/forma_Hydrolase"/>
</dbReference>
<protein>
    <recommendedName>
        <fullName evidence="8">Creatininase family protein</fullName>
    </recommendedName>
</protein>
<evidence type="ECO:0000313" key="7">
    <source>
        <dbReference type="Proteomes" id="UP001501020"/>
    </source>
</evidence>
<organism evidence="6 7">
    <name type="scientific">Actinomadura napierensis</name>
    <dbReference type="NCBI Taxonomy" id="267854"/>
    <lineage>
        <taxon>Bacteria</taxon>
        <taxon>Bacillati</taxon>
        <taxon>Actinomycetota</taxon>
        <taxon>Actinomycetes</taxon>
        <taxon>Streptosporangiales</taxon>
        <taxon>Thermomonosporaceae</taxon>
        <taxon>Actinomadura</taxon>
    </lineage>
</organism>
<name>A0ABN3ABB4_9ACTN</name>
<evidence type="ECO:0000256" key="1">
    <source>
        <dbReference type="ARBA" id="ARBA00001947"/>
    </source>
</evidence>
<dbReference type="Gene3D" id="3.40.50.10310">
    <property type="entry name" value="Creatininase"/>
    <property type="match status" value="1"/>
</dbReference>
<evidence type="ECO:0000313" key="6">
    <source>
        <dbReference type="EMBL" id="GAA2157841.1"/>
    </source>
</evidence>
<keyword evidence="3" id="KW-0378">Hydrolase</keyword>
<reference evidence="6 7" key="1">
    <citation type="journal article" date="2019" name="Int. J. Syst. Evol. Microbiol.">
        <title>The Global Catalogue of Microorganisms (GCM) 10K type strain sequencing project: providing services to taxonomists for standard genome sequencing and annotation.</title>
        <authorList>
            <consortium name="The Broad Institute Genomics Platform"/>
            <consortium name="The Broad Institute Genome Sequencing Center for Infectious Disease"/>
            <person name="Wu L."/>
            <person name="Ma J."/>
        </authorList>
    </citation>
    <scope>NUCLEOTIDE SEQUENCE [LARGE SCALE GENOMIC DNA]</scope>
    <source>
        <strain evidence="6 7">JCM 13850</strain>
    </source>
</reference>
<dbReference type="PANTHER" id="PTHR35005:SF1">
    <property type="entry name" value="2-AMINO-5-FORMYLAMINO-6-RIBOSYLAMINOPYRIMIDIN-4(3H)-ONE 5'-MONOPHOSPHATE DEFORMYLASE"/>
    <property type="match status" value="1"/>
</dbReference>
<dbReference type="Pfam" id="PF02633">
    <property type="entry name" value="Creatininase"/>
    <property type="match status" value="1"/>
</dbReference>
<keyword evidence="7" id="KW-1185">Reference proteome</keyword>
<comment type="similarity">
    <text evidence="5">Belongs to the creatininase superfamily.</text>
</comment>
<evidence type="ECO:0000256" key="4">
    <source>
        <dbReference type="ARBA" id="ARBA00022833"/>
    </source>
</evidence>
<gene>
    <name evidence="6" type="ORF">GCM10009727_68110</name>
</gene>
<proteinExistence type="inferred from homology"/>
<dbReference type="InterPro" id="IPR024087">
    <property type="entry name" value="Creatininase-like_sf"/>
</dbReference>
<dbReference type="PANTHER" id="PTHR35005">
    <property type="entry name" value="3-DEHYDRO-SCYLLO-INOSOSE HYDROLASE"/>
    <property type="match status" value="1"/>
</dbReference>
<comment type="caution">
    <text evidence="6">The sequence shown here is derived from an EMBL/GenBank/DDBJ whole genome shotgun (WGS) entry which is preliminary data.</text>
</comment>
<dbReference type="Proteomes" id="UP001501020">
    <property type="component" value="Unassembled WGS sequence"/>
</dbReference>
<dbReference type="RefSeq" id="WP_344276883.1">
    <property type="nucleotide sequence ID" value="NZ_BAAAMR010000077.1"/>
</dbReference>
<dbReference type="EMBL" id="BAAAMR010000077">
    <property type="protein sequence ID" value="GAA2157841.1"/>
    <property type="molecule type" value="Genomic_DNA"/>
</dbReference>